<evidence type="ECO:0000313" key="9">
    <source>
        <dbReference type="EMBL" id="ACC97901.1"/>
    </source>
</evidence>
<evidence type="ECO:0000256" key="1">
    <source>
        <dbReference type="ARBA" id="ARBA00004651"/>
    </source>
</evidence>
<dbReference type="AlphaFoldDB" id="B2KB79"/>
<dbReference type="OrthoDB" id="9813689at2"/>
<name>B2KB79_ELUMP</name>
<dbReference type="Proteomes" id="UP000001029">
    <property type="component" value="Chromosome"/>
</dbReference>
<keyword evidence="5 8" id="KW-1133">Transmembrane helix</keyword>
<keyword evidence="4 8" id="KW-0812">Transmembrane</keyword>
<evidence type="ECO:0000256" key="4">
    <source>
        <dbReference type="ARBA" id="ARBA00022692"/>
    </source>
</evidence>
<evidence type="ECO:0000256" key="2">
    <source>
        <dbReference type="ARBA" id="ARBA00008488"/>
    </source>
</evidence>
<evidence type="ECO:0000256" key="7">
    <source>
        <dbReference type="PIRSR" id="PIRSR604254-1"/>
    </source>
</evidence>
<dbReference type="HOGENOM" id="CLU_051078_1_0_0"/>
<evidence type="ECO:0000256" key="6">
    <source>
        <dbReference type="ARBA" id="ARBA00023136"/>
    </source>
</evidence>
<dbReference type="PANTHER" id="PTHR20855">
    <property type="entry name" value="ADIPOR/PROGESTIN RECEPTOR-RELATED"/>
    <property type="match status" value="1"/>
</dbReference>
<keyword evidence="6 8" id="KW-0472">Membrane</keyword>
<dbReference type="KEGG" id="emi:Emin_0342"/>
<keyword evidence="3" id="KW-1003">Cell membrane</keyword>
<evidence type="ECO:0000313" key="10">
    <source>
        <dbReference type="Proteomes" id="UP000001029"/>
    </source>
</evidence>
<feature type="transmembrane region" description="Helical" evidence="8">
    <location>
        <begin position="21"/>
        <end position="45"/>
    </location>
</feature>
<gene>
    <name evidence="9" type="ordered locus">Emin_0342</name>
</gene>
<feature type="transmembrane region" description="Helical" evidence="8">
    <location>
        <begin position="166"/>
        <end position="186"/>
    </location>
</feature>
<feature type="transmembrane region" description="Helical" evidence="8">
    <location>
        <begin position="51"/>
        <end position="73"/>
    </location>
</feature>
<proteinExistence type="inferred from homology"/>
<feature type="transmembrane region" description="Helical" evidence="8">
    <location>
        <begin position="139"/>
        <end position="160"/>
    </location>
</feature>
<comment type="subcellular location">
    <subcellularLocation>
        <location evidence="1">Cell membrane</location>
        <topology evidence="1">Multi-pass membrane protein</topology>
    </subcellularLocation>
</comment>
<feature type="transmembrane region" description="Helical" evidence="8">
    <location>
        <begin position="85"/>
        <end position="104"/>
    </location>
</feature>
<feature type="binding site" evidence="7">
    <location>
        <position position="72"/>
    </location>
    <ligand>
        <name>Zn(2+)</name>
        <dbReference type="ChEBI" id="CHEBI:29105"/>
    </ligand>
</feature>
<keyword evidence="7" id="KW-0479">Metal-binding</keyword>
<accession>B2KB79</accession>
<feature type="transmembrane region" description="Helical" evidence="8">
    <location>
        <begin position="198"/>
        <end position="218"/>
    </location>
</feature>
<dbReference type="InterPro" id="IPR004254">
    <property type="entry name" value="AdipoR/HlyIII-related"/>
</dbReference>
<evidence type="ECO:0000256" key="3">
    <source>
        <dbReference type="ARBA" id="ARBA00022475"/>
    </source>
</evidence>
<keyword evidence="10" id="KW-1185">Reference proteome</keyword>
<dbReference type="NCBIfam" id="TIGR01065">
    <property type="entry name" value="hlyIII"/>
    <property type="match status" value="1"/>
</dbReference>
<feature type="binding site" evidence="7">
    <location>
        <position position="198"/>
    </location>
    <ligand>
        <name>Zn(2+)</name>
        <dbReference type="ChEBI" id="CHEBI:29105"/>
    </ligand>
</feature>
<dbReference type="InterPro" id="IPR005744">
    <property type="entry name" value="Hy-lIII"/>
</dbReference>
<dbReference type="GO" id="GO:0140911">
    <property type="term" value="F:pore-forming activity"/>
    <property type="evidence" value="ECO:0007669"/>
    <property type="project" value="InterPro"/>
</dbReference>
<keyword evidence="7" id="KW-0862">Zinc</keyword>
<dbReference type="GO" id="GO:0005886">
    <property type="term" value="C:plasma membrane"/>
    <property type="evidence" value="ECO:0007669"/>
    <property type="project" value="UniProtKB-SubCell"/>
</dbReference>
<evidence type="ECO:0000256" key="8">
    <source>
        <dbReference type="SAM" id="Phobius"/>
    </source>
</evidence>
<feature type="binding site" evidence="7">
    <location>
        <position position="194"/>
    </location>
    <ligand>
        <name>Zn(2+)</name>
        <dbReference type="ChEBI" id="CHEBI:29105"/>
    </ligand>
</feature>
<evidence type="ECO:0000256" key="5">
    <source>
        <dbReference type="ARBA" id="ARBA00022989"/>
    </source>
</evidence>
<dbReference type="GO" id="GO:0046872">
    <property type="term" value="F:metal ion binding"/>
    <property type="evidence" value="ECO:0007669"/>
    <property type="project" value="UniProtKB-KW"/>
</dbReference>
<dbReference type="PANTHER" id="PTHR20855:SF3">
    <property type="entry name" value="LD03007P"/>
    <property type="match status" value="1"/>
</dbReference>
<dbReference type="EMBL" id="CP001055">
    <property type="protein sequence ID" value="ACC97901.1"/>
    <property type="molecule type" value="Genomic_DNA"/>
</dbReference>
<dbReference type="Pfam" id="PF03006">
    <property type="entry name" value="HlyIII"/>
    <property type="match status" value="1"/>
</dbReference>
<dbReference type="RefSeq" id="WP_012414516.1">
    <property type="nucleotide sequence ID" value="NC_010644.1"/>
</dbReference>
<feature type="transmembrane region" description="Helical" evidence="8">
    <location>
        <begin position="110"/>
        <end position="132"/>
    </location>
</feature>
<comment type="similarity">
    <text evidence="2">Belongs to the UPF0073 (Hly-III) family.</text>
</comment>
<protein>
    <submittedName>
        <fullName evidence="9">Channel protein, hemolysin III family</fullName>
    </submittedName>
</protein>
<sequence>MNSNNIISHNAYTKGEELMHALTHWIGTIFVSFGAGVLITIAALTGDPWKIVSVSIFSASMITLYVASTLYHAAISPVAKRRLKIFDHISIYILIAGTYTPFLLINLRGVFGWVMFGIVWALALGGTIMKLFFTGRFKILSLAIYLGMGWIAIFAIKPFIQNVPSLGMIFIVIGGLLYSGGVYFYIRKDKAFYHGIWHLFVLAGTMVHFFAVLFGCVLI</sequence>
<organism evidence="9 10">
    <name type="scientific">Elusimicrobium minutum (strain Pei191)</name>
    <dbReference type="NCBI Taxonomy" id="445932"/>
    <lineage>
        <taxon>Bacteria</taxon>
        <taxon>Pseudomonadati</taxon>
        <taxon>Elusimicrobiota</taxon>
        <taxon>Elusimicrobia</taxon>
        <taxon>Elusimicrobiales</taxon>
        <taxon>Elusimicrobiaceae</taxon>
        <taxon>Elusimicrobium</taxon>
    </lineage>
</organism>
<dbReference type="STRING" id="445932.Emin_0342"/>
<reference evidence="9 10" key="1">
    <citation type="journal article" date="2009" name="Appl. Environ. Microbiol.">
        <title>Genomic analysis of 'Elusimicrobium minutum,' the first cultivated representative of the phylum 'Elusimicrobia' (formerly termite group 1).</title>
        <authorList>
            <person name="Herlemann D.P.R."/>
            <person name="Geissinger O."/>
            <person name="Ikeda-Ohtsubo W."/>
            <person name="Kunin V."/>
            <person name="Sun H."/>
            <person name="Lapidus A."/>
            <person name="Hugenholtz P."/>
            <person name="Brune A."/>
        </authorList>
    </citation>
    <scope>NUCLEOTIDE SEQUENCE [LARGE SCALE GENOMIC DNA]</scope>
    <source>
        <strain evidence="9 10">Pei191</strain>
    </source>
</reference>